<dbReference type="RefSeq" id="XP_025547750.1">
    <property type="nucleotide sequence ID" value="XM_025690530.1"/>
</dbReference>
<evidence type="ECO:0000256" key="6">
    <source>
        <dbReference type="SAM" id="MobiDB-lite"/>
    </source>
</evidence>
<protein>
    <recommendedName>
        <fullName evidence="8">Xylanolytic transcriptional activator regulatory domain-containing protein</fullName>
    </recommendedName>
</protein>
<dbReference type="GO" id="GO:0003700">
    <property type="term" value="F:DNA-binding transcription factor activity"/>
    <property type="evidence" value="ECO:0007669"/>
    <property type="project" value="InterPro"/>
</dbReference>
<dbReference type="GO" id="GO:0006351">
    <property type="term" value="P:DNA-templated transcription"/>
    <property type="evidence" value="ECO:0007669"/>
    <property type="project" value="InterPro"/>
</dbReference>
<comment type="subcellular location">
    <subcellularLocation>
        <location evidence="1">Nucleus</location>
    </subcellularLocation>
</comment>
<evidence type="ECO:0000256" key="7">
    <source>
        <dbReference type="SAM" id="Phobius"/>
    </source>
</evidence>
<evidence type="ECO:0000256" key="3">
    <source>
        <dbReference type="ARBA" id="ARBA00023125"/>
    </source>
</evidence>
<dbReference type="EMBL" id="KZ824312">
    <property type="protein sequence ID" value="RAL08596.1"/>
    <property type="molecule type" value="Genomic_DNA"/>
</dbReference>
<dbReference type="PANTHER" id="PTHR46910">
    <property type="entry name" value="TRANSCRIPTION FACTOR PDR1"/>
    <property type="match status" value="1"/>
</dbReference>
<evidence type="ECO:0000256" key="1">
    <source>
        <dbReference type="ARBA" id="ARBA00004123"/>
    </source>
</evidence>
<dbReference type="Proteomes" id="UP000248961">
    <property type="component" value="Unassembled WGS sequence"/>
</dbReference>
<keyword evidence="7" id="KW-1133">Transmembrane helix</keyword>
<keyword evidence="10" id="KW-1185">Reference proteome</keyword>
<dbReference type="GO" id="GO:0008270">
    <property type="term" value="F:zinc ion binding"/>
    <property type="evidence" value="ECO:0007669"/>
    <property type="project" value="InterPro"/>
</dbReference>
<keyword evidence="4" id="KW-0804">Transcription</keyword>
<evidence type="ECO:0000256" key="5">
    <source>
        <dbReference type="ARBA" id="ARBA00023242"/>
    </source>
</evidence>
<feature type="domain" description="Xylanolytic transcriptional activator regulatory" evidence="8">
    <location>
        <begin position="206"/>
        <end position="281"/>
    </location>
</feature>
<accession>A0A395HLW1</accession>
<dbReference type="GeneID" id="37194819"/>
<gene>
    <name evidence="9" type="ORF">BO97DRAFT_201444</name>
</gene>
<name>A0A395HLW1_ASPHC</name>
<feature type="compositionally biased region" description="Basic and acidic residues" evidence="6">
    <location>
        <begin position="1"/>
        <end position="11"/>
    </location>
</feature>
<reference evidence="9 10" key="1">
    <citation type="submission" date="2018-02" db="EMBL/GenBank/DDBJ databases">
        <title>The genomes of Aspergillus section Nigri reveals drivers in fungal speciation.</title>
        <authorList>
            <consortium name="DOE Joint Genome Institute"/>
            <person name="Vesth T.C."/>
            <person name="Nybo J."/>
            <person name="Theobald S."/>
            <person name="Brandl J."/>
            <person name="Frisvad J.C."/>
            <person name="Nielsen K.F."/>
            <person name="Lyhne E.K."/>
            <person name="Kogle M.E."/>
            <person name="Kuo A."/>
            <person name="Riley R."/>
            <person name="Clum A."/>
            <person name="Nolan M."/>
            <person name="Lipzen A."/>
            <person name="Salamov A."/>
            <person name="Henrissat B."/>
            <person name="Wiebenga A."/>
            <person name="De vries R.P."/>
            <person name="Grigoriev I.V."/>
            <person name="Mortensen U.H."/>
            <person name="Andersen M.R."/>
            <person name="Baker S.E."/>
        </authorList>
    </citation>
    <scope>NUCLEOTIDE SEQUENCE [LARGE SCALE GENOMIC DNA]</scope>
    <source>
        <strain evidence="9 10">CBS 101889</strain>
    </source>
</reference>
<proteinExistence type="predicted"/>
<evidence type="ECO:0000256" key="4">
    <source>
        <dbReference type="ARBA" id="ARBA00023163"/>
    </source>
</evidence>
<keyword evidence="7" id="KW-0812">Transmembrane</keyword>
<keyword evidence="2" id="KW-0805">Transcription regulation</keyword>
<sequence>MRSVRSTRESEEVAESPPIFIHPAHSNTPARGTLAMAYLDGTYMTAEEERNWIEACTGETVDNAKLYAIELPWSNTAHGFRSHPPSSALPPRPTVEKYVDVYCSSFQSRVFPVISKTLFTETLDLAYGTEDAFGAESAKSCVYALLSVVFLFGLNDNLVEAHDCEAYALAAQNSMPSLIQEMTLSGLQSIIMLIQHQYFLGDLQAAAVSVSIASRLLFKLGAHVASPSDSHYHKSVPEHHLRDLFWLCYSFDKDICLRTGQPPCINDTHCDLTLPVDYAQMQDANLQRETVSNTDDTVPLFPFDLRLSMIKSDVYQALYSANTARKSAPDILSSIRSLDQELEQWRLSLHPDIRPPLSFNQETPVSSGLNTQAIMLRLAYYHCVAIIHQAIERCRGGQPREIVSSTMLVNGANQSTLSFLETALPVLAGECFWVAIFYAVTAVLALFRNVLKNPLGPRLMTTLRGVPKLMQKFPIRTPTLSVIIHMQFLNNFTTELVRLGACAVSKARQDARGP</sequence>
<keyword evidence="3" id="KW-0238">DNA-binding</keyword>
<evidence type="ECO:0000313" key="10">
    <source>
        <dbReference type="Proteomes" id="UP000248961"/>
    </source>
</evidence>
<dbReference type="CDD" id="cd12148">
    <property type="entry name" value="fungal_TF_MHR"/>
    <property type="match status" value="1"/>
</dbReference>
<dbReference type="STRING" id="1450537.A0A395HLW1"/>
<feature type="transmembrane region" description="Helical" evidence="7">
    <location>
        <begin position="432"/>
        <end position="451"/>
    </location>
</feature>
<dbReference type="GO" id="GO:0005634">
    <property type="term" value="C:nucleus"/>
    <property type="evidence" value="ECO:0007669"/>
    <property type="project" value="UniProtKB-SubCell"/>
</dbReference>
<dbReference type="SMART" id="SM00906">
    <property type="entry name" value="Fungal_trans"/>
    <property type="match status" value="1"/>
</dbReference>
<feature type="region of interest" description="Disordered" evidence="6">
    <location>
        <begin position="1"/>
        <end position="25"/>
    </location>
</feature>
<dbReference type="InterPro" id="IPR050987">
    <property type="entry name" value="AtrR-like"/>
</dbReference>
<keyword evidence="7" id="KW-0472">Membrane</keyword>
<organism evidence="9 10">
    <name type="scientific">Aspergillus homomorphus (strain CBS 101889)</name>
    <dbReference type="NCBI Taxonomy" id="1450537"/>
    <lineage>
        <taxon>Eukaryota</taxon>
        <taxon>Fungi</taxon>
        <taxon>Dikarya</taxon>
        <taxon>Ascomycota</taxon>
        <taxon>Pezizomycotina</taxon>
        <taxon>Eurotiomycetes</taxon>
        <taxon>Eurotiomycetidae</taxon>
        <taxon>Eurotiales</taxon>
        <taxon>Aspergillaceae</taxon>
        <taxon>Aspergillus</taxon>
        <taxon>Aspergillus subgen. Circumdati</taxon>
    </lineage>
</organism>
<dbReference type="Pfam" id="PF04082">
    <property type="entry name" value="Fungal_trans"/>
    <property type="match status" value="1"/>
</dbReference>
<dbReference type="VEuPathDB" id="FungiDB:BO97DRAFT_201444"/>
<dbReference type="GO" id="GO:0003677">
    <property type="term" value="F:DNA binding"/>
    <property type="evidence" value="ECO:0007669"/>
    <property type="project" value="UniProtKB-KW"/>
</dbReference>
<keyword evidence="5" id="KW-0539">Nucleus</keyword>
<evidence type="ECO:0000259" key="8">
    <source>
        <dbReference type="SMART" id="SM00906"/>
    </source>
</evidence>
<evidence type="ECO:0000313" key="9">
    <source>
        <dbReference type="EMBL" id="RAL08596.1"/>
    </source>
</evidence>
<dbReference type="InterPro" id="IPR007219">
    <property type="entry name" value="XnlR_reg_dom"/>
</dbReference>
<dbReference type="PANTHER" id="PTHR46910:SF37">
    <property type="entry name" value="ZN(II)2CYS6 TRANSCRIPTION FACTOR (EUROFUNG)"/>
    <property type="match status" value="1"/>
</dbReference>
<evidence type="ECO:0000256" key="2">
    <source>
        <dbReference type="ARBA" id="ARBA00023015"/>
    </source>
</evidence>
<dbReference type="OrthoDB" id="4116913at2759"/>
<dbReference type="AlphaFoldDB" id="A0A395HLW1"/>